<dbReference type="InParanoid" id="A0A409XRM1"/>
<keyword evidence="2" id="KW-1185">Reference proteome</keyword>
<reference evidence="1 2" key="1">
    <citation type="journal article" date="2018" name="Evol. Lett.">
        <title>Horizontal gene cluster transfer increased hallucinogenic mushroom diversity.</title>
        <authorList>
            <person name="Reynolds H.T."/>
            <person name="Vijayakumar V."/>
            <person name="Gluck-Thaler E."/>
            <person name="Korotkin H.B."/>
            <person name="Matheny P.B."/>
            <person name="Slot J.C."/>
        </authorList>
    </citation>
    <scope>NUCLEOTIDE SEQUENCE [LARGE SCALE GENOMIC DNA]</scope>
    <source>
        <strain evidence="1 2">2631</strain>
    </source>
</reference>
<dbReference type="AlphaFoldDB" id="A0A409XRM1"/>
<protein>
    <submittedName>
        <fullName evidence="1">Uncharacterized protein</fullName>
    </submittedName>
</protein>
<dbReference type="Proteomes" id="UP000283269">
    <property type="component" value="Unassembled WGS sequence"/>
</dbReference>
<name>A0A409XRM1_PSICY</name>
<comment type="caution">
    <text evidence="1">The sequence shown here is derived from an EMBL/GenBank/DDBJ whole genome shotgun (WGS) entry which is preliminary data.</text>
</comment>
<organism evidence="1 2">
    <name type="scientific">Psilocybe cyanescens</name>
    <dbReference type="NCBI Taxonomy" id="93625"/>
    <lineage>
        <taxon>Eukaryota</taxon>
        <taxon>Fungi</taxon>
        <taxon>Dikarya</taxon>
        <taxon>Basidiomycota</taxon>
        <taxon>Agaricomycotina</taxon>
        <taxon>Agaricomycetes</taxon>
        <taxon>Agaricomycetidae</taxon>
        <taxon>Agaricales</taxon>
        <taxon>Agaricineae</taxon>
        <taxon>Strophariaceae</taxon>
        <taxon>Psilocybe</taxon>
    </lineage>
</organism>
<sequence length="154" mass="17645">MSGLKLIDPANIGKPFRHPVPARHVRHPISCTGQILPVKVFGFPFPDRMLDAWATYKGLFPNADLQNRCVLVTQIISMMIPWLSFCACDASLLWAVVKMPQEDCGMMSVLIVGTDETEEDLQHAYNQERIEAIRQILGDFEIEPAWYWRDHDFD</sequence>
<evidence type="ECO:0000313" key="2">
    <source>
        <dbReference type="Proteomes" id="UP000283269"/>
    </source>
</evidence>
<dbReference type="OrthoDB" id="3052926at2759"/>
<gene>
    <name evidence="1" type="ORF">CVT25_008566</name>
</gene>
<evidence type="ECO:0000313" key="1">
    <source>
        <dbReference type="EMBL" id="PPQ93462.1"/>
    </source>
</evidence>
<proteinExistence type="predicted"/>
<dbReference type="EMBL" id="NHYD01000747">
    <property type="protein sequence ID" value="PPQ93462.1"/>
    <property type="molecule type" value="Genomic_DNA"/>
</dbReference>
<accession>A0A409XRM1</accession>